<evidence type="ECO:0000313" key="4">
    <source>
        <dbReference type="Proteomes" id="UP000274515"/>
    </source>
</evidence>
<dbReference type="PANTHER" id="PTHR31964:SF113">
    <property type="entry name" value="USPA DOMAIN-CONTAINING PROTEIN"/>
    <property type="match status" value="1"/>
</dbReference>
<reference evidence="3 4" key="1">
    <citation type="submission" date="2018-11" db="EMBL/GenBank/DDBJ databases">
        <title>Saccharopolyspora rhizosphaerae sp. nov., an actinomycete isolated from rhizosphere soil in Thailand.</title>
        <authorList>
            <person name="Intra B."/>
            <person name="Euanorasetr J."/>
            <person name="Take A."/>
            <person name="Inahashi Y."/>
            <person name="Mori M."/>
            <person name="Panbangred W."/>
            <person name="Matsumoto A."/>
        </authorList>
    </citation>
    <scope>NUCLEOTIDE SEQUENCE [LARGE SCALE GENOMIC DNA]</scope>
    <source>
        <strain evidence="3 4">H219</strain>
    </source>
</reference>
<dbReference type="Pfam" id="PF00582">
    <property type="entry name" value="Usp"/>
    <property type="match status" value="1"/>
</dbReference>
<comment type="caution">
    <text evidence="3">The sequence shown here is derived from an EMBL/GenBank/DDBJ whole genome shotgun (WGS) entry which is preliminary data.</text>
</comment>
<dbReference type="Gene3D" id="3.40.50.12370">
    <property type="match status" value="1"/>
</dbReference>
<sequence length="150" mass="16010">MNDHAAHRIVAAVDGSPPSLSALRWAVDHARDTDATITAVTAWTVPDLYDWPMPTAEQLDLATTNALREIVRGTVPEAELPRVRLHTAGGHAAEVILDCAEGADLLVVGHRGMGTFARALIGSTARYCVDHATCPVVVVRGPEATSQRQE</sequence>
<comment type="similarity">
    <text evidence="1">Belongs to the universal stress protein A family.</text>
</comment>
<dbReference type="PRINTS" id="PR01438">
    <property type="entry name" value="UNVRSLSTRESS"/>
</dbReference>
<evidence type="ECO:0000313" key="3">
    <source>
        <dbReference type="EMBL" id="RRO18642.1"/>
    </source>
</evidence>
<dbReference type="PANTHER" id="PTHR31964">
    <property type="entry name" value="ADENINE NUCLEOTIDE ALPHA HYDROLASES-LIKE SUPERFAMILY PROTEIN"/>
    <property type="match status" value="1"/>
</dbReference>
<dbReference type="SUPFAM" id="SSF52402">
    <property type="entry name" value="Adenine nucleotide alpha hydrolases-like"/>
    <property type="match status" value="1"/>
</dbReference>
<evidence type="ECO:0000259" key="2">
    <source>
        <dbReference type="Pfam" id="PF00582"/>
    </source>
</evidence>
<dbReference type="Proteomes" id="UP000274515">
    <property type="component" value="Unassembled WGS sequence"/>
</dbReference>
<gene>
    <name evidence="3" type="ORF">EIL87_05860</name>
</gene>
<name>A0A3R8P383_9PSEU</name>
<accession>A0A3R8P383</accession>
<protein>
    <submittedName>
        <fullName evidence="3">Universal stress protein</fullName>
    </submittedName>
</protein>
<feature type="domain" description="UspA" evidence="2">
    <location>
        <begin position="7"/>
        <end position="140"/>
    </location>
</feature>
<dbReference type="CDD" id="cd23659">
    <property type="entry name" value="USP_At3g01520-like"/>
    <property type="match status" value="1"/>
</dbReference>
<dbReference type="InterPro" id="IPR006016">
    <property type="entry name" value="UspA"/>
</dbReference>
<organism evidence="3 4">
    <name type="scientific">Saccharopolyspora rhizosphaerae</name>
    <dbReference type="NCBI Taxonomy" id="2492662"/>
    <lineage>
        <taxon>Bacteria</taxon>
        <taxon>Bacillati</taxon>
        <taxon>Actinomycetota</taxon>
        <taxon>Actinomycetes</taxon>
        <taxon>Pseudonocardiales</taxon>
        <taxon>Pseudonocardiaceae</taxon>
        <taxon>Saccharopolyspora</taxon>
    </lineage>
</organism>
<keyword evidence="4" id="KW-1185">Reference proteome</keyword>
<dbReference type="AlphaFoldDB" id="A0A3R8P383"/>
<proteinExistence type="inferred from homology"/>
<evidence type="ECO:0000256" key="1">
    <source>
        <dbReference type="ARBA" id="ARBA00008791"/>
    </source>
</evidence>
<dbReference type="OrthoDB" id="5244367at2"/>
<dbReference type="RefSeq" id="WP_125089141.1">
    <property type="nucleotide sequence ID" value="NZ_RSAA01000006.1"/>
</dbReference>
<dbReference type="EMBL" id="RSAA01000006">
    <property type="protein sequence ID" value="RRO18642.1"/>
    <property type="molecule type" value="Genomic_DNA"/>
</dbReference>
<dbReference type="InterPro" id="IPR006015">
    <property type="entry name" value="Universal_stress_UspA"/>
</dbReference>